<proteinExistence type="predicted"/>
<protein>
    <submittedName>
        <fullName evidence="4">SPATA1_C domain-containing protein</fullName>
    </submittedName>
</protein>
<reference evidence="4" key="1">
    <citation type="submission" date="2016-11" db="UniProtKB">
        <authorList>
            <consortium name="WormBaseParasite"/>
        </authorList>
    </citation>
    <scope>IDENTIFICATION</scope>
</reference>
<evidence type="ECO:0000256" key="1">
    <source>
        <dbReference type="SAM" id="Coils"/>
    </source>
</evidence>
<evidence type="ECO:0000256" key="2">
    <source>
        <dbReference type="SAM" id="MobiDB-lite"/>
    </source>
</evidence>
<feature type="compositionally biased region" description="Basic and acidic residues" evidence="2">
    <location>
        <begin position="295"/>
        <end position="310"/>
    </location>
</feature>
<keyword evidence="1" id="KW-0175">Coiled coil</keyword>
<keyword evidence="3" id="KW-1185">Reference proteome</keyword>
<feature type="region of interest" description="Disordered" evidence="2">
    <location>
        <begin position="295"/>
        <end position="358"/>
    </location>
</feature>
<dbReference type="Proteomes" id="UP000095283">
    <property type="component" value="Unplaced"/>
</dbReference>
<name>A0A1I7XAF2_HETBA</name>
<feature type="compositionally biased region" description="Low complexity" evidence="2">
    <location>
        <begin position="311"/>
        <end position="322"/>
    </location>
</feature>
<dbReference type="AlphaFoldDB" id="A0A1I7XAF2"/>
<organism evidence="3 4">
    <name type="scientific">Heterorhabditis bacteriophora</name>
    <name type="common">Entomopathogenic nematode worm</name>
    <dbReference type="NCBI Taxonomy" id="37862"/>
    <lineage>
        <taxon>Eukaryota</taxon>
        <taxon>Metazoa</taxon>
        <taxon>Ecdysozoa</taxon>
        <taxon>Nematoda</taxon>
        <taxon>Chromadorea</taxon>
        <taxon>Rhabditida</taxon>
        <taxon>Rhabditina</taxon>
        <taxon>Rhabditomorpha</taxon>
        <taxon>Strongyloidea</taxon>
        <taxon>Heterorhabditidae</taxon>
        <taxon>Heterorhabditis</taxon>
    </lineage>
</organism>
<evidence type="ECO:0000313" key="3">
    <source>
        <dbReference type="Proteomes" id="UP000095283"/>
    </source>
</evidence>
<accession>A0A1I7XAF2</accession>
<feature type="compositionally biased region" description="Polar residues" evidence="2">
    <location>
        <begin position="323"/>
        <end position="339"/>
    </location>
</feature>
<evidence type="ECO:0000313" key="4">
    <source>
        <dbReference type="WBParaSite" id="Hba_14663"/>
    </source>
</evidence>
<feature type="coiled-coil region" evidence="1">
    <location>
        <begin position="147"/>
        <end position="178"/>
    </location>
</feature>
<sequence length="400" mass="45248">MSSDVYTILFVIEEVHYPSLAPFSLSIRFEGYEWFHIGNFDKSVNKCKKLSSILQESVAARGISLLFDISKPGSVLAVTVATKIGKYYEKKKSPTIKTLTSSIICQTDPILTRSVKIQRGSSKKTKTASSSTEVPLITVEELETVVNETVIKNLKEIEDEMEQKCQDLNNSVESISKKSSQVICESHQKRLGHNIVPRLQRLRTLDKMIHDRARIVERFDSELVRNELARKKEIIQRARSGLSGNRNLAESGCTTLRSIDTNITEGIKKKTRFRNNSFLSSSDITTEIDIKDVSSEESNFDKIGENKTTESESSYSLSSTSENIKSITTENFSNSSSSRETIRRKYPLRSATTSPNEYSFSPIQHLQEEKKLLKTLSPTSLYLHQLREKILREGQVESQS</sequence>
<dbReference type="WBParaSite" id="Hba_14663">
    <property type="protein sequence ID" value="Hba_14663"/>
    <property type="gene ID" value="Hba_14663"/>
</dbReference>